<evidence type="ECO:0000313" key="2">
    <source>
        <dbReference type="Proteomes" id="UP001320702"/>
    </source>
</evidence>
<dbReference type="EMBL" id="JANAVZ010000018">
    <property type="protein sequence ID" value="MCT4334751.1"/>
    <property type="molecule type" value="Genomic_DNA"/>
</dbReference>
<accession>A0ABT2KDZ7</accession>
<protein>
    <submittedName>
        <fullName evidence="1">Uncharacterized protein</fullName>
    </submittedName>
</protein>
<proteinExistence type="predicted"/>
<gene>
    <name evidence="1" type="ORF">MU516_18055</name>
</gene>
<organism evidence="1 2">
    <name type="scientific">Paracoccus maritimus</name>
    <dbReference type="NCBI Taxonomy" id="2933292"/>
    <lineage>
        <taxon>Bacteria</taxon>
        <taxon>Pseudomonadati</taxon>
        <taxon>Pseudomonadota</taxon>
        <taxon>Alphaproteobacteria</taxon>
        <taxon>Rhodobacterales</taxon>
        <taxon>Paracoccaceae</taxon>
        <taxon>Paracoccus</taxon>
    </lineage>
</organism>
<evidence type="ECO:0000313" key="1">
    <source>
        <dbReference type="EMBL" id="MCT4334751.1"/>
    </source>
</evidence>
<reference evidence="1 2" key="1">
    <citation type="submission" date="2022-04" db="EMBL/GenBank/DDBJ databases">
        <title>Paracoccus sp. YLB-12 draft genome sequence.</title>
        <authorList>
            <person name="Yu L."/>
        </authorList>
    </citation>
    <scope>NUCLEOTIDE SEQUENCE [LARGE SCALE GENOMIC DNA]</scope>
    <source>
        <strain evidence="1 2">YLB-12</strain>
    </source>
</reference>
<dbReference type="Proteomes" id="UP001320702">
    <property type="component" value="Unassembled WGS sequence"/>
</dbReference>
<sequence>MDPEKLNEKLSESRMAIAHCRVYAEEISCSDEDVCALKWQVNAQVRQLAGLLDQLDRLMTSDSTSTDDRKLCKFPAQLARR</sequence>
<keyword evidence="2" id="KW-1185">Reference proteome</keyword>
<dbReference type="RefSeq" id="WP_260278630.1">
    <property type="nucleotide sequence ID" value="NZ_JANAVZ010000018.1"/>
</dbReference>
<comment type="caution">
    <text evidence="1">The sequence shown here is derived from an EMBL/GenBank/DDBJ whole genome shotgun (WGS) entry which is preliminary data.</text>
</comment>
<name>A0ABT2KDZ7_9RHOB</name>